<evidence type="ECO:0000313" key="2">
    <source>
        <dbReference type="Proteomes" id="UP001174909"/>
    </source>
</evidence>
<protein>
    <submittedName>
        <fullName evidence="1">Probable phosphoglycerate mutase GpmB</fullName>
    </submittedName>
</protein>
<dbReference type="Pfam" id="PF00300">
    <property type="entry name" value="His_Phos_1"/>
    <property type="match status" value="1"/>
</dbReference>
<evidence type="ECO:0000313" key="1">
    <source>
        <dbReference type="EMBL" id="CAI8009848.1"/>
    </source>
</evidence>
<reference evidence="1" key="1">
    <citation type="submission" date="2023-03" db="EMBL/GenBank/DDBJ databases">
        <authorList>
            <person name="Steffen K."/>
            <person name="Cardenas P."/>
        </authorList>
    </citation>
    <scope>NUCLEOTIDE SEQUENCE</scope>
</reference>
<dbReference type="Proteomes" id="UP001174909">
    <property type="component" value="Unassembled WGS sequence"/>
</dbReference>
<accession>A0AA35W6E6</accession>
<dbReference type="AlphaFoldDB" id="A0AA35W6E6"/>
<dbReference type="InterPro" id="IPR013078">
    <property type="entry name" value="His_Pase_superF_clade-1"/>
</dbReference>
<dbReference type="SMART" id="SM00855">
    <property type="entry name" value="PGAM"/>
    <property type="match status" value="1"/>
</dbReference>
<comment type="caution">
    <text evidence="1">The sequence shown here is derived from an EMBL/GenBank/DDBJ whole genome shotgun (WGS) entry which is preliminary data.</text>
</comment>
<organism evidence="1 2">
    <name type="scientific">Geodia barretti</name>
    <name type="common">Barrett's horny sponge</name>
    <dbReference type="NCBI Taxonomy" id="519541"/>
    <lineage>
        <taxon>Eukaryota</taxon>
        <taxon>Metazoa</taxon>
        <taxon>Porifera</taxon>
        <taxon>Demospongiae</taxon>
        <taxon>Heteroscleromorpha</taxon>
        <taxon>Tetractinellida</taxon>
        <taxon>Astrophorina</taxon>
        <taxon>Geodiidae</taxon>
        <taxon>Geodia</taxon>
    </lineage>
</organism>
<gene>
    <name evidence="1" type="ORF">GBAR_LOCUS6567</name>
</gene>
<proteinExistence type="predicted"/>
<dbReference type="PANTHER" id="PTHR47821:SF2">
    <property type="entry name" value="PHOSPHOGLYCERATE MUTASE FAMILY PROTEIN"/>
    <property type="match status" value="1"/>
</dbReference>
<dbReference type="SUPFAM" id="SSF53254">
    <property type="entry name" value="Phosphoglycerate mutase-like"/>
    <property type="match status" value="1"/>
</dbReference>
<name>A0AA35W6E6_GEOBA</name>
<dbReference type="PANTHER" id="PTHR47821">
    <property type="entry name" value="PHOSPHOGLYCERATE MUTASE FAMILY PROTEIN"/>
    <property type="match status" value="1"/>
</dbReference>
<dbReference type="Gene3D" id="3.40.50.1240">
    <property type="entry name" value="Phosphoglycerate mutase-like"/>
    <property type="match status" value="1"/>
</dbReference>
<keyword evidence="2" id="KW-1185">Reference proteome</keyword>
<dbReference type="EMBL" id="CASHTH010000997">
    <property type="protein sequence ID" value="CAI8009848.1"/>
    <property type="molecule type" value="Genomic_DNA"/>
</dbReference>
<sequence length="229" mass="25547">MAEFSQYLGEGFKLRNRTFIVRHGLVRTCLHSHQAPDSLQAESNVKQVLVTKPEQGTTLWGLVEEGRKQAKAAGEKLKELIGSVSSEDIVIVSSDFTRTRETAEIIHSTLQPKVPLRLNEGLRERDMGDMDLLHVSESMTPNLFDLWKNDEEDVMTAEHNAESVATIAARMSAVVKSVNQEFAGKVVILVSHQDPLHILHALFVGLPLAQHKKQEPPIGNCDIRELITQ</sequence>
<dbReference type="InterPro" id="IPR029033">
    <property type="entry name" value="His_PPase_superfam"/>
</dbReference>
<dbReference type="CDD" id="cd07067">
    <property type="entry name" value="HP_PGM_like"/>
    <property type="match status" value="1"/>
</dbReference>